<dbReference type="InterPro" id="IPR036942">
    <property type="entry name" value="Beta-barrel_TonB_sf"/>
</dbReference>
<evidence type="ECO:0000256" key="9">
    <source>
        <dbReference type="RuleBase" id="RU003357"/>
    </source>
</evidence>
<accession>A0A6L9MXH8</accession>
<evidence type="ECO:0000313" key="14">
    <source>
        <dbReference type="Proteomes" id="UP000478837"/>
    </source>
</evidence>
<keyword evidence="7 8" id="KW-0998">Cell outer membrane</keyword>
<dbReference type="SUPFAM" id="SSF56935">
    <property type="entry name" value="Porins"/>
    <property type="match status" value="1"/>
</dbReference>
<feature type="chain" id="PRO_5026987531" evidence="10">
    <location>
        <begin position="32"/>
        <end position="1028"/>
    </location>
</feature>
<keyword evidence="14" id="KW-1185">Reference proteome</keyword>
<dbReference type="InterPro" id="IPR039426">
    <property type="entry name" value="TonB-dep_rcpt-like"/>
</dbReference>
<dbReference type="PROSITE" id="PS52016">
    <property type="entry name" value="TONB_DEPENDENT_REC_3"/>
    <property type="match status" value="1"/>
</dbReference>
<evidence type="ECO:0000256" key="6">
    <source>
        <dbReference type="ARBA" id="ARBA00023136"/>
    </source>
</evidence>
<evidence type="ECO:0000256" key="1">
    <source>
        <dbReference type="ARBA" id="ARBA00004571"/>
    </source>
</evidence>
<dbReference type="GO" id="GO:0009279">
    <property type="term" value="C:cell outer membrane"/>
    <property type="evidence" value="ECO:0007669"/>
    <property type="project" value="UniProtKB-SubCell"/>
</dbReference>
<keyword evidence="13" id="KW-0675">Receptor</keyword>
<evidence type="ECO:0000256" key="10">
    <source>
        <dbReference type="SAM" id="SignalP"/>
    </source>
</evidence>
<evidence type="ECO:0000256" key="2">
    <source>
        <dbReference type="ARBA" id="ARBA00022448"/>
    </source>
</evidence>
<keyword evidence="4 8" id="KW-0812">Transmembrane</keyword>
<organism evidence="13 14">
    <name type="scientific">Alteromonas hispanica</name>
    <dbReference type="NCBI Taxonomy" id="315421"/>
    <lineage>
        <taxon>Bacteria</taxon>
        <taxon>Pseudomonadati</taxon>
        <taxon>Pseudomonadota</taxon>
        <taxon>Gammaproteobacteria</taxon>
        <taxon>Alteromonadales</taxon>
        <taxon>Alteromonadaceae</taxon>
        <taxon>Alteromonas/Salinimonas group</taxon>
        <taxon>Alteromonas</taxon>
    </lineage>
</organism>
<evidence type="ECO:0000313" key="13">
    <source>
        <dbReference type="EMBL" id="NDW22974.1"/>
    </source>
</evidence>
<comment type="caution">
    <text evidence="13">The sequence shown here is derived from an EMBL/GenBank/DDBJ whole genome shotgun (WGS) entry which is preliminary data.</text>
</comment>
<dbReference type="InterPro" id="IPR037066">
    <property type="entry name" value="Plug_dom_sf"/>
</dbReference>
<keyword evidence="2 8" id="KW-0813">Transport</keyword>
<protein>
    <submittedName>
        <fullName evidence="13">TonB-dependent receptor</fullName>
    </submittedName>
</protein>
<dbReference type="RefSeq" id="WP_163112638.1">
    <property type="nucleotide sequence ID" value="NZ_JAAAWP010000012.1"/>
</dbReference>
<dbReference type="InterPro" id="IPR012910">
    <property type="entry name" value="Plug_dom"/>
</dbReference>
<keyword evidence="5 9" id="KW-0798">TonB box</keyword>
<dbReference type="Gene3D" id="2.170.130.10">
    <property type="entry name" value="TonB-dependent receptor, plug domain"/>
    <property type="match status" value="1"/>
</dbReference>
<evidence type="ECO:0000259" key="12">
    <source>
        <dbReference type="Pfam" id="PF07715"/>
    </source>
</evidence>
<feature type="signal peptide" evidence="10">
    <location>
        <begin position="1"/>
        <end position="31"/>
    </location>
</feature>
<feature type="domain" description="TonB-dependent receptor plug" evidence="12">
    <location>
        <begin position="59"/>
        <end position="172"/>
    </location>
</feature>
<dbReference type="PANTHER" id="PTHR47234:SF2">
    <property type="entry name" value="TONB-DEPENDENT RECEPTOR"/>
    <property type="match status" value="1"/>
</dbReference>
<dbReference type="AlphaFoldDB" id="A0A6L9MXH8"/>
<dbReference type="Gene3D" id="2.40.170.20">
    <property type="entry name" value="TonB-dependent receptor, beta-barrel domain"/>
    <property type="match status" value="1"/>
</dbReference>
<name>A0A6L9MXH8_9ALTE</name>
<dbReference type="InterPro" id="IPR000531">
    <property type="entry name" value="Beta-barrel_TonB"/>
</dbReference>
<evidence type="ECO:0000256" key="8">
    <source>
        <dbReference type="PROSITE-ProRule" id="PRU01360"/>
    </source>
</evidence>
<dbReference type="PANTHER" id="PTHR47234">
    <property type="match status" value="1"/>
</dbReference>
<proteinExistence type="inferred from homology"/>
<dbReference type="Pfam" id="PF07715">
    <property type="entry name" value="Plug"/>
    <property type="match status" value="1"/>
</dbReference>
<reference evidence="13 14" key="1">
    <citation type="submission" date="2020-01" db="EMBL/GenBank/DDBJ databases">
        <title>Genomes of bacteria type strains.</title>
        <authorList>
            <person name="Chen J."/>
            <person name="Zhu S."/>
            <person name="Yang J."/>
        </authorList>
    </citation>
    <scope>NUCLEOTIDE SEQUENCE [LARGE SCALE GENOMIC DNA]</scope>
    <source>
        <strain evidence="13 14">LMG 22958</strain>
    </source>
</reference>
<feature type="domain" description="TonB-dependent receptor-like beta-barrel" evidence="11">
    <location>
        <begin position="566"/>
        <end position="998"/>
    </location>
</feature>
<comment type="subcellular location">
    <subcellularLocation>
        <location evidence="1 8">Cell outer membrane</location>
        <topology evidence="1 8">Multi-pass membrane protein</topology>
    </subcellularLocation>
</comment>
<dbReference type="Proteomes" id="UP000478837">
    <property type="component" value="Unassembled WGS sequence"/>
</dbReference>
<sequence length="1028" mass="110444">MAYDLSKRNQISALALAVSSALALNVGVVKAQEESEVEEREVEKVVVTGSRVAQDSSLDAASPVLAINAGDIKTSGQIDLGAMLRESPQLQASLPGSFSAFNGTPLGASLLDLRNLGSERTLVMENGRRHVSGIEGTGSVDVNALSTALLRNVEVLTGGASAVYGADAVTGVVNFNMRDGASFEGLEVRTQTGVTDDGDANEFFLSLANGFSSDRGDLVFAVEYQETSPVFARDRDFAGSGLFSQVANTEATQQAFGIDPRFDNTWVPNYRLPISSDRGVISLTGSAFFDVLGSGGAPGCATIGSQMIPTCQVIGEDGNLRAYNPGDVYVGAFDASGGDGVPASPDSELILPESKRVLVQAVSNYEVNEFINFFVDAKFVSSETKETNQVNGFNDDIPISLDNPFVPSALLSQINQLSAEGESVSLVMSRDVLDFNATSNPEAERKTFRIVAGFDGYIPNTELEYEVFYNYGRTDADITSRVRLEDRYFAAIDAVTDPSTGETVCRSDLDSSALPPTSPFPTVNGNFGFLTFQPGDGSCVPVNLFGKDSVSAEAAAFIFQPATSQNEIEQENFLAVVSGNSSDLFELPAGPVSFALGYEWRRETSSFTPDPYSASGLTFGTLDSRSGPTNPSNGQYDVSEYFVEATIPILEGMDFAERLELRTAYRSSDYEPYGTHDAWTVGSVWSPVETFSVRTTYSEAVRVPNINEAFAPTFAATLGAGDDPCNQNFIEAGSEFREANCIALIGDSVADGSYDSTNFLSAFVAGTTGGNPDLEPEEAETVTIGTVWKPEGEFDGVFDGLVFTLDYYNIQVDGLIDSLSGFDIASNCVDAPTINNQFCDAVDRDGSNGFITNFRSGFINLAAVETSGIDFRIDYVVDLAELTDSDSRVNFTINGTNFLKNEEVRDVSAPDEVTDVLGTFSRPEWIVNMNVDYLIGDFVIGWSGRYESSQLLPGLENQDIENNPDFVSITSTGSALVHDFSVSYTFDDSLEVYGGVNNAFEEDPYLGTLSRPAGPRGRFFFLGVNYNM</sequence>
<evidence type="ECO:0000259" key="11">
    <source>
        <dbReference type="Pfam" id="PF00593"/>
    </source>
</evidence>
<keyword evidence="3 8" id="KW-1134">Transmembrane beta strand</keyword>
<evidence type="ECO:0000256" key="7">
    <source>
        <dbReference type="ARBA" id="ARBA00023237"/>
    </source>
</evidence>
<dbReference type="Pfam" id="PF00593">
    <property type="entry name" value="TonB_dep_Rec_b-barrel"/>
    <property type="match status" value="1"/>
</dbReference>
<keyword evidence="6 8" id="KW-0472">Membrane</keyword>
<comment type="similarity">
    <text evidence="8 9">Belongs to the TonB-dependent receptor family.</text>
</comment>
<evidence type="ECO:0000256" key="4">
    <source>
        <dbReference type="ARBA" id="ARBA00022692"/>
    </source>
</evidence>
<gene>
    <name evidence="13" type="ORF">GTW09_15740</name>
</gene>
<dbReference type="EMBL" id="JAAAWP010000012">
    <property type="protein sequence ID" value="NDW22974.1"/>
    <property type="molecule type" value="Genomic_DNA"/>
</dbReference>
<keyword evidence="10" id="KW-0732">Signal</keyword>
<evidence type="ECO:0000256" key="3">
    <source>
        <dbReference type="ARBA" id="ARBA00022452"/>
    </source>
</evidence>
<evidence type="ECO:0000256" key="5">
    <source>
        <dbReference type="ARBA" id="ARBA00023077"/>
    </source>
</evidence>